<proteinExistence type="predicted"/>
<evidence type="ECO:0000313" key="2">
    <source>
        <dbReference type="EMBL" id="CAG5123508.1"/>
    </source>
</evidence>
<dbReference type="EMBL" id="CAJHNH020001546">
    <property type="protein sequence ID" value="CAG5123508.1"/>
    <property type="molecule type" value="Genomic_DNA"/>
</dbReference>
<feature type="domain" description="Dynein heavy chain ATP-binding dynein motor region" evidence="1">
    <location>
        <begin position="2"/>
        <end position="120"/>
    </location>
</feature>
<dbReference type="GO" id="GO:0045505">
    <property type="term" value="F:dynein intermediate chain binding"/>
    <property type="evidence" value="ECO:0007669"/>
    <property type="project" value="InterPro"/>
</dbReference>
<dbReference type="AlphaFoldDB" id="A0A8S3Z5C4"/>
<name>A0A8S3Z5C4_9EUPU</name>
<dbReference type="InterPro" id="IPR027417">
    <property type="entry name" value="P-loop_NTPase"/>
</dbReference>
<sequence>MEKDKSLHVIKLSDSDYMRSLENCITFGSPLLLENVYEELDASLEPLLLKQTFKQGGVEMIMMGDQALEYSREFRFYITTKLRNPHYLPEISTKVSLLNFMITPEGLEDQLLGIVVAKEK</sequence>
<evidence type="ECO:0000259" key="1">
    <source>
        <dbReference type="Pfam" id="PF12781"/>
    </source>
</evidence>
<dbReference type="Pfam" id="PF12781">
    <property type="entry name" value="AAA_9"/>
    <property type="match status" value="1"/>
</dbReference>
<accession>A0A8S3Z5C4</accession>
<organism evidence="2 3">
    <name type="scientific">Candidula unifasciata</name>
    <dbReference type="NCBI Taxonomy" id="100452"/>
    <lineage>
        <taxon>Eukaryota</taxon>
        <taxon>Metazoa</taxon>
        <taxon>Spiralia</taxon>
        <taxon>Lophotrochozoa</taxon>
        <taxon>Mollusca</taxon>
        <taxon>Gastropoda</taxon>
        <taxon>Heterobranchia</taxon>
        <taxon>Euthyneura</taxon>
        <taxon>Panpulmonata</taxon>
        <taxon>Eupulmonata</taxon>
        <taxon>Stylommatophora</taxon>
        <taxon>Helicina</taxon>
        <taxon>Helicoidea</taxon>
        <taxon>Geomitridae</taxon>
        <taxon>Candidula</taxon>
    </lineage>
</organism>
<dbReference type="PANTHER" id="PTHR22878:SF70">
    <property type="entry name" value="DYNEIN HEAVY CHAIN 2, AXONEMAL"/>
    <property type="match status" value="1"/>
</dbReference>
<dbReference type="Proteomes" id="UP000678393">
    <property type="component" value="Unassembled WGS sequence"/>
</dbReference>
<keyword evidence="3" id="KW-1185">Reference proteome</keyword>
<dbReference type="GO" id="GO:0007018">
    <property type="term" value="P:microtubule-based movement"/>
    <property type="evidence" value="ECO:0007669"/>
    <property type="project" value="InterPro"/>
</dbReference>
<dbReference type="PANTHER" id="PTHR22878">
    <property type="entry name" value="DYNEIN HEAVY CHAIN 6, AXONEMAL-LIKE-RELATED"/>
    <property type="match status" value="1"/>
</dbReference>
<protein>
    <recommendedName>
        <fullName evidence="1">Dynein heavy chain ATP-binding dynein motor region domain-containing protein</fullName>
    </recommendedName>
</protein>
<dbReference type="GO" id="GO:0051959">
    <property type="term" value="F:dynein light intermediate chain binding"/>
    <property type="evidence" value="ECO:0007669"/>
    <property type="project" value="InterPro"/>
</dbReference>
<dbReference type="InterPro" id="IPR035706">
    <property type="entry name" value="AAA_9"/>
</dbReference>
<dbReference type="Gene3D" id="3.40.50.300">
    <property type="entry name" value="P-loop containing nucleotide triphosphate hydrolases"/>
    <property type="match status" value="1"/>
</dbReference>
<reference evidence="2" key="1">
    <citation type="submission" date="2021-04" db="EMBL/GenBank/DDBJ databases">
        <authorList>
            <consortium name="Molecular Ecology Group"/>
        </authorList>
    </citation>
    <scope>NUCLEOTIDE SEQUENCE</scope>
</reference>
<dbReference type="GO" id="GO:0030286">
    <property type="term" value="C:dynein complex"/>
    <property type="evidence" value="ECO:0007669"/>
    <property type="project" value="InterPro"/>
</dbReference>
<dbReference type="InterPro" id="IPR026983">
    <property type="entry name" value="DHC"/>
</dbReference>
<comment type="caution">
    <text evidence="2">The sequence shown here is derived from an EMBL/GenBank/DDBJ whole genome shotgun (WGS) entry which is preliminary data.</text>
</comment>
<evidence type="ECO:0000313" key="3">
    <source>
        <dbReference type="Proteomes" id="UP000678393"/>
    </source>
</evidence>
<gene>
    <name evidence="2" type="ORF">CUNI_LOCUS9066</name>
</gene>
<dbReference type="OrthoDB" id="6264521at2759"/>